<comment type="caution">
    <text evidence="2">The sequence shown here is derived from an EMBL/GenBank/DDBJ whole genome shotgun (WGS) entry which is preliminary data.</text>
</comment>
<proteinExistence type="predicted"/>
<evidence type="ECO:0008006" key="4">
    <source>
        <dbReference type="Google" id="ProtNLM"/>
    </source>
</evidence>
<dbReference type="EMBL" id="WIND01000020">
    <property type="protein sequence ID" value="MSU91487.1"/>
    <property type="molecule type" value="Genomic_DNA"/>
</dbReference>
<evidence type="ECO:0000313" key="2">
    <source>
        <dbReference type="EMBL" id="MSU91487.1"/>
    </source>
</evidence>
<organism evidence="2 3">
    <name type="scientific">Halovulum marinum</name>
    <dbReference type="NCBI Taxonomy" id="2662447"/>
    <lineage>
        <taxon>Bacteria</taxon>
        <taxon>Pseudomonadati</taxon>
        <taxon>Pseudomonadota</taxon>
        <taxon>Alphaproteobacteria</taxon>
        <taxon>Rhodobacterales</taxon>
        <taxon>Paracoccaceae</taxon>
        <taxon>Halovulum</taxon>
    </lineage>
</organism>
<keyword evidence="1" id="KW-1133">Transmembrane helix</keyword>
<accession>A0A6L5Z4Y3</accession>
<evidence type="ECO:0000313" key="3">
    <source>
        <dbReference type="Proteomes" id="UP000474957"/>
    </source>
</evidence>
<dbReference type="RefSeq" id="WP_233417166.1">
    <property type="nucleotide sequence ID" value="NZ_WIND01000020.1"/>
</dbReference>
<dbReference type="Proteomes" id="UP000474957">
    <property type="component" value="Unassembled WGS sequence"/>
</dbReference>
<sequence length="74" mass="7831">MSKGIDNGLLPDSHEIYGRRRGRNLALGACLAGVVLMIFAVTVVKLAEGVDMRGYDHTFETVPSAPAAGAETSR</sequence>
<evidence type="ECO:0000256" key="1">
    <source>
        <dbReference type="SAM" id="Phobius"/>
    </source>
</evidence>
<keyword evidence="1" id="KW-0812">Transmembrane</keyword>
<reference evidence="2 3" key="1">
    <citation type="submission" date="2019-10" db="EMBL/GenBank/DDBJ databases">
        <title>Cognatihalovulum marinum gen. nov. sp. nov., a new member of the family Rhodobacteraceae isolated from deep seawater of the Northwest Indian Ocean.</title>
        <authorList>
            <person name="Ruan C."/>
            <person name="Wang J."/>
            <person name="Zheng X."/>
            <person name="Song L."/>
            <person name="Zhu Y."/>
            <person name="Huang Y."/>
            <person name="Lu Z."/>
            <person name="Du W."/>
            <person name="Huang L."/>
            <person name="Dai X."/>
        </authorList>
    </citation>
    <scope>NUCLEOTIDE SEQUENCE [LARGE SCALE GENOMIC DNA]</scope>
    <source>
        <strain evidence="2 3">2CG4</strain>
    </source>
</reference>
<gene>
    <name evidence="2" type="ORF">GE300_18060</name>
</gene>
<dbReference type="AlphaFoldDB" id="A0A6L5Z4Y3"/>
<protein>
    <recommendedName>
        <fullName evidence="4">Cytochrome C oxidase assembly protein</fullName>
    </recommendedName>
</protein>
<keyword evidence="3" id="KW-1185">Reference proteome</keyword>
<name>A0A6L5Z4Y3_9RHOB</name>
<keyword evidence="1" id="KW-0472">Membrane</keyword>
<feature type="transmembrane region" description="Helical" evidence="1">
    <location>
        <begin position="25"/>
        <end position="47"/>
    </location>
</feature>